<protein>
    <recommendedName>
        <fullName evidence="5">DUF1129 domain-containing protein</fullName>
    </recommendedName>
</protein>
<keyword evidence="2" id="KW-1133">Transmembrane helix</keyword>
<dbReference type="Proteomes" id="UP000216207">
    <property type="component" value="Unassembled WGS sequence"/>
</dbReference>
<keyword evidence="2" id="KW-0812">Transmembrane</keyword>
<dbReference type="RefSeq" id="WP_095294470.1">
    <property type="nucleotide sequence ID" value="NZ_BOQS01000007.1"/>
</dbReference>
<organism evidence="3 4">
    <name type="scientific">Shouchella clausii</name>
    <name type="common">Alkalihalobacillus clausii</name>
    <dbReference type="NCBI Taxonomy" id="79880"/>
    <lineage>
        <taxon>Bacteria</taxon>
        <taxon>Bacillati</taxon>
        <taxon>Bacillota</taxon>
        <taxon>Bacilli</taxon>
        <taxon>Bacillales</taxon>
        <taxon>Bacillaceae</taxon>
        <taxon>Shouchella</taxon>
    </lineage>
</organism>
<feature type="region of interest" description="Disordered" evidence="1">
    <location>
        <begin position="220"/>
        <end position="254"/>
    </location>
</feature>
<proteinExistence type="predicted"/>
<sequence length="254" mass="28354">MGNMLRANDIRTKAEKLSEENQLLFEEVSHYIYSAPISSRQANQVLAEIIAEWLELEQRRLPLHVQKHSVAAYCQQRLLGIPKQPAKLKVAQALATGMLILVVAFAVQTIVQFIGFFDATVQATKFSLFPLVLLAVFGLAGIYMVHGTKQKKRANIWKVAGVASQLLAVLLFFTAMRLWDGLLTVILDFPSSLLFLVLSVVGWFGARRLKYVLEEQQEQTQGGQMPVTLPPPPHATATLKNTQEEAEKQNNNNS</sequence>
<dbReference type="EMBL" id="NPCC01000008">
    <property type="protein sequence ID" value="PAE89464.1"/>
    <property type="molecule type" value="Genomic_DNA"/>
</dbReference>
<evidence type="ECO:0000313" key="3">
    <source>
        <dbReference type="EMBL" id="PAE89464.1"/>
    </source>
</evidence>
<evidence type="ECO:0000256" key="2">
    <source>
        <dbReference type="SAM" id="Phobius"/>
    </source>
</evidence>
<reference evidence="3 4" key="1">
    <citation type="submission" date="2017-07" db="EMBL/GenBank/DDBJ databases">
        <title>Isolation and whole genome analysis of endospore-forming bacteria from heroin.</title>
        <authorList>
            <person name="Kalinowski J."/>
            <person name="Ahrens B."/>
            <person name="Al-Dilaimi A."/>
            <person name="Winkler A."/>
            <person name="Wibberg D."/>
            <person name="Schleenbecker U."/>
            <person name="Ruckert C."/>
            <person name="Wolfel R."/>
            <person name="Grass G."/>
        </authorList>
    </citation>
    <scope>NUCLEOTIDE SEQUENCE [LARGE SCALE GENOMIC DNA]</scope>
    <source>
        <strain evidence="3 4">7539</strain>
    </source>
</reference>
<keyword evidence="2" id="KW-0472">Membrane</keyword>
<feature type="transmembrane region" description="Helical" evidence="2">
    <location>
        <begin position="157"/>
        <end position="179"/>
    </location>
</feature>
<evidence type="ECO:0008006" key="5">
    <source>
        <dbReference type="Google" id="ProtNLM"/>
    </source>
</evidence>
<name>A0A268P137_SHOCL</name>
<dbReference type="AlphaFoldDB" id="A0A268P137"/>
<feature type="transmembrane region" description="Helical" evidence="2">
    <location>
        <begin position="185"/>
        <end position="206"/>
    </location>
</feature>
<evidence type="ECO:0000256" key="1">
    <source>
        <dbReference type="SAM" id="MobiDB-lite"/>
    </source>
</evidence>
<evidence type="ECO:0000313" key="4">
    <source>
        <dbReference type="Proteomes" id="UP000216207"/>
    </source>
</evidence>
<feature type="transmembrane region" description="Helical" evidence="2">
    <location>
        <begin position="93"/>
        <end position="114"/>
    </location>
</feature>
<gene>
    <name evidence="3" type="ORF">CHH72_07450</name>
</gene>
<accession>A0A268P137</accession>
<feature type="transmembrane region" description="Helical" evidence="2">
    <location>
        <begin position="126"/>
        <end position="145"/>
    </location>
</feature>
<comment type="caution">
    <text evidence="3">The sequence shown here is derived from an EMBL/GenBank/DDBJ whole genome shotgun (WGS) entry which is preliminary data.</text>
</comment>